<dbReference type="EMBL" id="JBJKTR010000004">
    <property type="protein sequence ID" value="KAL3371846.1"/>
    <property type="molecule type" value="Genomic_DNA"/>
</dbReference>
<feature type="transmembrane region" description="Helical" evidence="2">
    <location>
        <begin position="70"/>
        <end position="89"/>
    </location>
</feature>
<sequence length="207" mass="20945">HTFLHIYIYEENIHQEKPAASTLFSILTTITHFSLCFVSPPKRLSLISSPLRHNQIVEQHKRSDMGEHKVFVWSLSFLVLLCFGLYGRVTVEAIREGTFLTSQAKAANVALTNGYGKEFGGGGGGIGGGGGLGYGSGGGGFGGGNGNYGMGGGSGSGQGGQYGGGSGSGGGFGNGGGVGGGNGGGYPGYAGDRVQSKFPQVSAGRKN</sequence>
<name>A0ABD2UWF7_9SOLN</name>
<feature type="non-terminal residue" evidence="3">
    <location>
        <position position="1"/>
    </location>
</feature>
<proteinExistence type="predicted"/>
<keyword evidence="2" id="KW-1133">Transmembrane helix</keyword>
<keyword evidence="2" id="KW-0812">Transmembrane</keyword>
<organism evidence="3 4">
    <name type="scientific">Solanum stoloniferum</name>
    <dbReference type="NCBI Taxonomy" id="62892"/>
    <lineage>
        <taxon>Eukaryota</taxon>
        <taxon>Viridiplantae</taxon>
        <taxon>Streptophyta</taxon>
        <taxon>Embryophyta</taxon>
        <taxon>Tracheophyta</taxon>
        <taxon>Spermatophyta</taxon>
        <taxon>Magnoliopsida</taxon>
        <taxon>eudicotyledons</taxon>
        <taxon>Gunneridae</taxon>
        <taxon>Pentapetalae</taxon>
        <taxon>asterids</taxon>
        <taxon>lamiids</taxon>
        <taxon>Solanales</taxon>
        <taxon>Solanaceae</taxon>
        <taxon>Solanoideae</taxon>
        <taxon>Solaneae</taxon>
        <taxon>Solanum</taxon>
    </lineage>
</organism>
<feature type="region of interest" description="Disordered" evidence="1">
    <location>
        <begin position="184"/>
        <end position="207"/>
    </location>
</feature>
<dbReference type="Proteomes" id="UP001627284">
    <property type="component" value="Unassembled WGS sequence"/>
</dbReference>
<evidence type="ECO:0000313" key="3">
    <source>
        <dbReference type="EMBL" id="KAL3371846.1"/>
    </source>
</evidence>
<gene>
    <name evidence="3" type="ORF">AABB24_008405</name>
</gene>
<keyword evidence="2" id="KW-0472">Membrane</keyword>
<accession>A0ABD2UWF7</accession>
<protein>
    <recommendedName>
        <fullName evidence="5">Glycine-rich protein</fullName>
    </recommendedName>
</protein>
<reference evidence="3 4" key="1">
    <citation type="submission" date="2024-05" db="EMBL/GenBank/DDBJ databases">
        <title>De novo assembly of an allotetraploid wild potato.</title>
        <authorList>
            <person name="Hosaka A.J."/>
        </authorList>
    </citation>
    <scope>NUCLEOTIDE SEQUENCE [LARGE SCALE GENOMIC DNA]</scope>
    <source>
        <tissue evidence="3">Young leaves</tissue>
    </source>
</reference>
<dbReference type="AlphaFoldDB" id="A0ABD2UWF7"/>
<evidence type="ECO:0008006" key="5">
    <source>
        <dbReference type="Google" id="ProtNLM"/>
    </source>
</evidence>
<comment type="caution">
    <text evidence="3">The sequence shown here is derived from an EMBL/GenBank/DDBJ whole genome shotgun (WGS) entry which is preliminary data.</text>
</comment>
<evidence type="ECO:0000256" key="2">
    <source>
        <dbReference type="SAM" id="Phobius"/>
    </source>
</evidence>
<keyword evidence="4" id="KW-1185">Reference proteome</keyword>
<evidence type="ECO:0000256" key="1">
    <source>
        <dbReference type="SAM" id="MobiDB-lite"/>
    </source>
</evidence>
<evidence type="ECO:0000313" key="4">
    <source>
        <dbReference type="Proteomes" id="UP001627284"/>
    </source>
</evidence>